<sequence length="237" mass="27809">MSQYIFTKYSVTEDITTKDAGFNSREEDSIYSSPRTESRRKFTALVPDTFEHAEDVGLREEDKEPLIQGKQDELSEIIQNIIDRYNVRVNIVTGEFSQNLKKYDTPETSKQGKYLSNDRDKKAPAQFTYDQPQMQTSKQLSYPETDRYNKRYNPIPSSSAYEQYDSKASRQRKLSEYGENPYSDPLERISQTYDLIKSKPRDDLSTRQKEKSSYEPGERMFQKYNIKDRKPVDDLTS</sequence>
<evidence type="ECO:0000256" key="1">
    <source>
        <dbReference type="SAM" id="MobiDB-lite"/>
    </source>
</evidence>
<dbReference type="Proteomes" id="UP000507470">
    <property type="component" value="Unassembled WGS sequence"/>
</dbReference>
<evidence type="ECO:0000313" key="2">
    <source>
        <dbReference type="EMBL" id="CAC5422840.1"/>
    </source>
</evidence>
<evidence type="ECO:0000313" key="3">
    <source>
        <dbReference type="Proteomes" id="UP000507470"/>
    </source>
</evidence>
<feature type="compositionally biased region" description="Basic and acidic residues" evidence="1">
    <location>
        <begin position="164"/>
        <end position="176"/>
    </location>
</feature>
<feature type="region of interest" description="Disordered" evidence="1">
    <location>
        <begin position="103"/>
        <end position="237"/>
    </location>
</feature>
<organism evidence="2 3">
    <name type="scientific">Mytilus coruscus</name>
    <name type="common">Sea mussel</name>
    <dbReference type="NCBI Taxonomy" id="42192"/>
    <lineage>
        <taxon>Eukaryota</taxon>
        <taxon>Metazoa</taxon>
        <taxon>Spiralia</taxon>
        <taxon>Lophotrochozoa</taxon>
        <taxon>Mollusca</taxon>
        <taxon>Bivalvia</taxon>
        <taxon>Autobranchia</taxon>
        <taxon>Pteriomorphia</taxon>
        <taxon>Mytilida</taxon>
        <taxon>Mytiloidea</taxon>
        <taxon>Mytilidae</taxon>
        <taxon>Mytilinae</taxon>
        <taxon>Mytilus</taxon>
    </lineage>
</organism>
<dbReference type="AlphaFoldDB" id="A0A6J8EQU1"/>
<reference evidence="2 3" key="1">
    <citation type="submission" date="2020-06" db="EMBL/GenBank/DDBJ databases">
        <authorList>
            <person name="Li R."/>
            <person name="Bekaert M."/>
        </authorList>
    </citation>
    <scope>NUCLEOTIDE SEQUENCE [LARGE SCALE GENOMIC DNA]</scope>
    <source>
        <strain evidence="3">wild</strain>
    </source>
</reference>
<accession>A0A6J8EQU1</accession>
<keyword evidence="3" id="KW-1185">Reference proteome</keyword>
<proteinExistence type="predicted"/>
<gene>
    <name evidence="2" type="ORF">MCOR_54861</name>
</gene>
<name>A0A6J8EQU1_MYTCO</name>
<protein>
    <submittedName>
        <fullName evidence="2">Uncharacterized protein</fullName>
    </submittedName>
</protein>
<feature type="compositionally biased region" description="Basic and acidic residues" evidence="1">
    <location>
        <begin position="196"/>
        <end position="237"/>
    </location>
</feature>
<feature type="compositionally biased region" description="Polar residues" evidence="1">
    <location>
        <begin position="128"/>
        <end position="142"/>
    </location>
</feature>
<dbReference type="EMBL" id="CACVKT020009701">
    <property type="protein sequence ID" value="CAC5422840.1"/>
    <property type="molecule type" value="Genomic_DNA"/>
</dbReference>